<keyword evidence="7 11" id="KW-1133">Transmembrane helix</keyword>
<dbReference type="EMBL" id="JBGOSP010000003">
    <property type="protein sequence ID" value="MFA3836186.1"/>
    <property type="molecule type" value="Genomic_DNA"/>
</dbReference>
<keyword evidence="4" id="KW-0997">Cell inner membrane</keyword>
<accession>A0ABV4SD82</accession>
<evidence type="ECO:0000256" key="2">
    <source>
        <dbReference type="ARBA" id="ARBA00022448"/>
    </source>
</evidence>
<keyword evidence="8 11" id="KW-0472">Membrane</keyword>
<organism evidence="12 13">
    <name type="scientific">Streptomyces aureus</name>
    <dbReference type="NCBI Taxonomy" id="193461"/>
    <lineage>
        <taxon>Bacteria</taxon>
        <taxon>Bacillati</taxon>
        <taxon>Actinomycetota</taxon>
        <taxon>Actinomycetes</taxon>
        <taxon>Kitasatosporales</taxon>
        <taxon>Streptomycetaceae</taxon>
        <taxon>Streptomyces</taxon>
    </lineage>
</organism>
<keyword evidence="13" id="KW-1185">Reference proteome</keyword>
<feature type="transmembrane region" description="Helical" evidence="11">
    <location>
        <begin position="135"/>
        <end position="156"/>
    </location>
</feature>
<dbReference type="InterPro" id="IPR001851">
    <property type="entry name" value="ABC_transp_permease"/>
</dbReference>
<feature type="transmembrane region" description="Helical" evidence="11">
    <location>
        <begin position="202"/>
        <end position="224"/>
    </location>
</feature>
<dbReference type="RefSeq" id="WP_326710629.1">
    <property type="nucleotide sequence ID" value="NZ_BAAAKQ010000008.1"/>
</dbReference>
<evidence type="ECO:0000313" key="12">
    <source>
        <dbReference type="EMBL" id="MFA3836186.1"/>
    </source>
</evidence>
<evidence type="ECO:0000256" key="6">
    <source>
        <dbReference type="ARBA" id="ARBA00022692"/>
    </source>
</evidence>
<keyword evidence="6 11" id="KW-0812">Transmembrane</keyword>
<sequence length="428" mass="44240">MSIEKTDKPQAPVDAPAVAGDASVAIDPRLLVREQGFAGYIGEFKRKMRAGDLGATPVVIGLIVICAIFQSLNSAFLGAENLNNIFVAMVATGMMSVGIIFVLLLGEIDLSVGSVSGVSAAITAVMSVTHGVNEWLAVLTALAAGAVIGALHGFFFARIGAPAFAVTLAGLLFWNGFMLQILGSNGTINIDGDGVIGKLTTYYFSDVAAAYGLAIVAVAAYFLTAFLGNRRREAAGIPSRPMSELVLRTVLLAIAAFAVAIMFNQYKGLPLAVLLFAIVLVASDFVLRRTSYGRKIFALGGSVEASRRAGINVTAIRVSVFAVAGLFAAVGGLFWASKIAAANQSAGSGDLLMNVIAAAVIGGTSLFGGRGRTWNALLGVLVITSIQYGLALQGIATPIQYMITGGVLLATVVIDSVTRKTQKSAGRA</sequence>
<feature type="transmembrane region" description="Helical" evidence="11">
    <location>
        <begin position="245"/>
        <end position="263"/>
    </location>
</feature>
<feature type="transmembrane region" description="Helical" evidence="11">
    <location>
        <begin position="351"/>
        <end position="369"/>
    </location>
</feature>
<comment type="subcellular location">
    <subcellularLocation>
        <location evidence="1">Cell membrane</location>
        <topology evidence="1">Multi-pass membrane protein</topology>
    </subcellularLocation>
</comment>
<reference evidence="12 13" key="1">
    <citation type="submission" date="2024-08" db="EMBL/GenBank/DDBJ databases">
        <title>Genome sequence of Streptomyces aureus CACIA-1.46HGO.</title>
        <authorList>
            <person name="Evangelista-Martinez Z."/>
        </authorList>
    </citation>
    <scope>NUCLEOTIDE SEQUENCE [LARGE SCALE GENOMIC DNA]</scope>
    <source>
        <strain evidence="12 13">CACIA-1.46HGO</strain>
    </source>
</reference>
<dbReference type="PANTHER" id="PTHR32196:SF32">
    <property type="entry name" value="XYLOSE TRANSPORT SYSTEM PERMEASE PROTEIN XYLH"/>
    <property type="match status" value="1"/>
</dbReference>
<dbReference type="Pfam" id="PF02653">
    <property type="entry name" value="BPD_transp_2"/>
    <property type="match status" value="1"/>
</dbReference>
<proteinExistence type="predicted"/>
<keyword evidence="3" id="KW-1003">Cell membrane</keyword>
<evidence type="ECO:0000256" key="8">
    <source>
        <dbReference type="ARBA" id="ARBA00023136"/>
    </source>
</evidence>
<evidence type="ECO:0000256" key="7">
    <source>
        <dbReference type="ARBA" id="ARBA00022989"/>
    </source>
</evidence>
<protein>
    <recommendedName>
        <fullName evidence="10">Xylose transport system permease protein XylH</fullName>
    </recommendedName>
</protein>
<feature type="transmembrane region" description="Helical" evidence="11">
    <location>
        <begin position="84"/>
        <end position="105"/>
    </location>
</feature>
<evidence type="ECO:0000313" key="13">
    <source>
        <dbReference type="Proteomes" id="UP001571476"/>
    </source>
</evidence>
<feature type="transmembrane region" description="Helical" evidence="11">
    <location>
        <begin position="401"/>
        <end position="418"/>
    </location>
</feature>
<name>A0ABV4SD82_9ACTN</name>
<evidence type="ECO:0000256" key="5">
    <source>
        <dbReference type="ARBA" id="ARBA00022597"/>
    </source>
</evidence>
<evidence type="ECO:0000256" key="4">
    <source>
        <dbReference type="ARBA" id="ARBA00022519"/>
    </source>
</evidence>
<comment type="function">
    <text evidence="9">Part of the binding-protein-dependent transport system for D-xylose. Probably responsible for the translocation of the substrate across the membrane.</text>
</comment>
<keyword evidence="2" id="KW-0813">Transport</keyword>
<dbReference type="PANTHER" id="PTHR32196">
    <property type="entry name" value="ABC TRANSPORTER PERMEASE PROTEIN YPHD-RELATED-RELATED"/>
    <property type="match status" value="1"/>
</dbReference>
<feature type="transmembrane region" description="Helical" evidence="11">
    <location>
        <begin position="315"/>
        <end position="336"/>
    </location>
</feature>
<feature type="transmembrane region" description="Helical" evidence="11">
    <location>
        <begin position="376"/>
        <end position="395"/>
    </location>
</feature>
<dbReference type="CDD" id="cd06579">
    <property type="entry name" value="TM_PBP1_transp_AraH_like"/>
    <property type="match status" value="1"/>
</dbReference>
<feature type="transmembrane region" description="Helical" evidence="11">
    <location>
        <begin position="269"/>
        <end position="287"/>
    </location>
</feature>
<gene>
    <name evidence="12" type="ORF">ACEG43_08345</name>
</gene>
<feature type="transmembrane region" description="Helical" evidence="11">
    <location>
        <begin position="53"/>
        <end position="72"/>
    </location>
</feature>
<evidence type="ECO:0000256" key="10">
    <source>
        <dbReference type="ARBA" id="ARBA00035686"/>
    </source>
</evidence>
<evidence type="ECO:0000256" key="1">
    <source>
        <dbReference type="ARBA" id="ARBA00004651"/>
    </source>
</evidence>
<evidence type="ECO:0000256" key="9">
    <source>
        <dbReference type="ARBA" id="ARBA00035611"/>
    </source>
</evidence>
<keyword evidence="5" id="KW-0762">Sugar transport</keyword>
<evidence type="ECO:0000256" key="3">
    <source>
        <dbReference type="ARBA" id="ARBA00022475"/>
    </source>
</evidence>
<comment type="caution">
    <text evidence="12">The sequence shown here is derived from an EMBL/GenBank/DDBJ whole genome shotgun (WGS) entry which is preliminary data.</text>
</comment>
<dbReference type="Proteomes" id="UP001571476">
    <property type="component" value="Unassembled WGS sequence"/>
</dbReference>
<evidence type="ECO:0000256" key="11">
    <source>
        <dbReference type="SAM" id="Phobius"/>
    </source>
</evidence>
<feature type="transmembrane region" description="Helical" evidence="11">
    <location>
        <begin position="163"/>
        <end position="182"/>
    </location>
</feature>